<dbReference type="Gramene" id="FCD_00027667-RA">
    <property type="protein sequence ID" value="FCD_00027667-RA:cds"/>
    <property type="gene ID" value="FCD_00027667"/>
</dbReference>
<gene>
    <name evidence="1" type="ORF">TIFTF001_028694</name>
</gene>
<keyword evidence="2" id="KW-1185">Reference proteome</keyword>
<sequence length="55" mass="5989">MTLRLSEGNTSEICMEAHIGEEISSGGGDRPASEWGGVVAVGQCERRKERLRGER</sequence>
<name>A0AA88J287_FICCA</name>
<evidence type="ECO:0000313" key="2">
    <source>
        <dbReference type="Proteomes" id="UP001187192"/>
    </source>
</evidence>
<dbReference type="AlphaFoldDB" id="A0AA88J287"/>
<proteinExistence type="predicted"/>
<reference evidence="1" key="1">
    <citation type="submission" date="2023-07" db="EMBL/GenBank/DDBJ databases">
        <title>draft genome sequence of fig (Ficus carica).</title>
        <authorList>
            <person name="Takahashi T."/>
            <person name="Nishimura K."/>
        </authorList>
    </citation>
    <scope>NUCLEOTIDE SEQUENCE</scope>
</reference>
<accession>A0AA88J287</accession>
<protein>
    <submittedName>
        <fullName evidence="1">Uncharacterized protein</fullName>
    </submittedName>
</protein>
<organism evidence="1 2">
    <name type="scientific">Ficus carica</name>
    <name type="common">Common fig</name>
    <dbReference type="NCBI Taxonomy" id="3494"/>
    <lineage>
        <taxon>Eukaryota</taxon>
        <taxon>Viridiplantae</taxon>
        <taxon>Streptophyta</taxon>
        <taxon>Embryophyta</taxon>
        <taxon>Tracheophyta</taxon>
        <taxon>Spermatophyta</taxon>
        <taxon>Magnoliopsida</taxon>
        <taxon>eudicotyledons</taxon>
        <taxon>Gunneridae</taxon>
        <taxon>Pentapetalae</taxon>
        <taxon>rosids</taxon>
        <taxon>fabids</taxon>
        <taxon>Rosales</taxon>
        <taxon>Moraceae</taxon>
        <taxon>Ficeae</taxon>
        <taxon>Ficus</taxon>
    </lineage>
</organism>
<dbReference type="Proteomes" id="UP001187192">
    <property type="component" value="Unassembled WGS sequence"/>
</dbReference>
<dbReference type="EMBL" id="BTGU01000089">
    <property type="protein sequence ID" value="GMN59601.1"/>
    <property type="molecule type" value="Genomic_DNA"/>
</dbReference>
<comment type="caution">
    <text evidence="1">The sequence shown here is derived from an EMBL/GenBank/DDBJ whole genome shotgun (WGS) entry which is preliminary data.</text>
</comment>
<evidence type="ECO:0000313" key="1">
    <source>
        <dbReference type="EMBL" id="GMN59601.1"/>
    </source>
</evidence>